<accession>A0A1K2ING0</accession>
<dbReference type="AlphaFoldDB" id="A0A1K2ING0"/>
<protein>
    <submittedName>
        <fullName evidence="1">Uncharacterized protein</fullName>
    </submittedName>
</protein>
<dbReference type="STRING" id="369401.SAMN05428642_103485"/>
<sequence>MQDLKISKKKPSFPITSKLNDYLTEYNRNIKIPIFYDDLLRFQGSIVVYDKEDNDTLWIRVYYNDYEREEIDLSLKKVYTILHSDGNEDTIPFLNVDAIDYCTFGNSKPFRIKIRNILNDNYTYFYVKTADASRVYGLELEHMLSPYNLNFLVYKSTLIEEHIAGIPGDEFIKNFLPKCDKSEKSQIAKEFVKFNERCMIRLLGDMRSYNYVIVPTHDFDHVVYKIRPIDFDQQSYEGKFNIYRPQFFKENLKMVELVSESMQKLSIHQYKTEERSILVKRLKSFHDRIDELLACMFEDKISKDENIDLLKTKIFEYTQDVNFKNCRNMGEILKFSLEFLTRNYENVNLENLRQKRNINSSFR</sequence>
<evidence type="ECO:0000313" key="1">
    <source>
        <dbReference type="EMBL" id="SFZ93985.1"/>
    </source>
</evidence>
<keyword evidence="2" id="KW-1185">Reference proteome</keyword>
<organism evidence="1 2">
    <name type="scientific">Flaviramulus basaltis</name>
    <dbReference type="NCBI Taxonomy" id="369401"/>
    <lineage>
        <taxon>Bacteria</taxon>
        <taxon>Pseudomonadati</taxon>
        <taxon>Bacteroidota</taxon>
        <taxon>Flavobacteriia</taxon>
        <taxon>Flavobacteriales</taxon>
        <taxon>Flavobacteriaceae</taxon>
        <taxon>Flaviramulus</taxon>
    </lineage>
</organism>
<name>A0A1K2ING0_9FLAO</name>
<proteinExistence type="predicted"/>
<dbReference type="OrthoDB" id="1222242at2"/>
<dbReference type="RefSeq" id="WP_072403083.1">
    <property type="nucleotide sequence ID" value="NZ_FPKV01000003.1"/>
</dbReference>
<dbReference type="EMBL" id="FPKV01000003">
    <property type="protein sequence ID" value="SFZ93985.1"/>
    <property type="molecule type" value="Genomic_DNA"/>
</dbReference>
<reference evidence="1 2" key="1">
    <citation type="submission" date="2016-10" db="EMBL/GenBank/DDBJ databases">
        <authorList>
            <person name="de Groot N.N."/>
        </authorList>
    </citation>
    <scope>NUCLEOTIDE SEQUENCE [LARGE SCALE GENOMIC DNA]</scope>
    <source>
        <strain evidence="1 2">DSM 18180</strain>
    </source>
</reference>
<evidence type="ECO:0000313" key="2">
    <source>
        <dbReference type="Proteomes" id="UP000182544"/>
    </source>
</evidence>
<dbReference type="Proteomes" id="UP000182544">
    <property type="component" value="Unassembled WGS sequence"/>
</dbReference>
<gene>
    <name evidence="1" type="ORF">SAMN05428642_103485</name>
</gene>